<evidence type="ECO:0000313" key="9">
    <source>
        <dbReference type="EMBL" id="RZS60725.1"/>
    </source>
</evidence>
<dbReference type="GO" id="GO:0005886">
    <property type="term" value="C:plasma membrane"/>
    <property type="evidence" value="ECO:0007669"/>
    <property type="project" value="UniProtKB-SubCell"/>
</dbReference>
<evidence type="ECO:0000256" key="5">
    <source>
        <dbReference type="ARBA" id="ARBA00022989"/>
    </source>
</evidence>
<proteinExistence type="predicted"/>
<dbReference type="PANTHER" id="PTHR30151">
    <property type="entry name" value="ALKANE SULFONATE ABC TRANSPORTER-RELATED, MEMBRANE SUBUNIT"/>
    <property type="match status" value="1"/>
</dbReference>
<feature type="domain" description="ABC transmembrane type-1" evidence="8">
    <location>
        <begin position="95"/>
        <end position="189"/>
    </location>
</feature>
<keyword evidence="6 7" id="KW-0472">Membrane</keyword>
<keyword evidence="10" id="KW-1185">Reference proteome</keyword>
<sequence>MSVETDVTELELVDQRVGRRTTQGPFRGRSNGSSRTRVRNVVLPAAAFALLLGVWTYFSDHVLDPRRRFLLPSPHDVVTQGLLNPANRGELFAGLLDTAKTATIGLGLAIAVGTVLAVILCQEAWLERAFFPWVLVLQTIPVLAIVPLISFWFGYGQAARVLVCVLIALFPIVTTTLFGLKSAASVDDA</sequence>
<name>A0A4Q7LZA7_9MICO</name>
<dbReference type="InterPro" id="IPR035906">
    <property type="entry name" value="MetI-like_sf"/>
</dbReference>
<evidence type="ECO:0000256" key="2">
    <source>
        <dbReference type="ARBA" id="ARBA00022448"/>
    </source>
</evidence>
<evidence type="ECO:0000259" key="8">
    <source>
        <dbReference type="PROSITE" id="PS50928"/>
    </source>
</evidence>
<comment type="caution">
    <text evidence="9">The sequence shown here is derived from an EMBL/GenBank/DDBJ whole genome shotgun (WGS) entry which is preliminary data.</text>
</comment>
<feature type="transmembrane region" description="Helical" evidence="7">
    <location>
        <begin position="102"/>
        <end position="121"/>
    </location>
</feature>
<gene>
    <name evidence="9" type="ORF">EV386_1002</name>
</gene>
<evidence type="ECO:0000256" key="4">
    <source>
        <dbReference type="ARBA" id="ARBA00022692"/>
    </source>
</evidence>
<dbReference type="OrthoDB" id="9815258at2"/>
<feature type="transmembrane region" description="Helical" evidence="7">
    <location>
        <begin position="133"/>
        <end position="153"/>
    </location>
</feature>
<evidence type="ECO:0000256" key="6">
    <source>
        <dbReference type="ARBA" id="ARBA00023136"/>
    </source>
</evidence>
<keyword evidence="2" id="KW-0813">Transport</keyword>
<dbReference type="AlphaFoldDB" id="A0A4Q7LZA7"/>
<feature type="transmembrane region" description="Helical" evidence="7">
    <location>
        <begin position="41"/>
        <end position="58"/>
    </location>
</feature>
<dbReference type="Proteomes" id="UP000293852">
    <property type="component" value="Unassembled WGS sequence"/>
</dbReference>
<dbReference type="GO" id="GO:0055085">
    <property type="term" value="P:transmembrane transport"/>
    <property type="evidence" value="ECO:0007669"/>
    <property type="project" value="InterPro"/>
</dbReference>
<evidence type="ECO:0000256" key="3">
    <source>
        <dbReference type="ARBA" id="ARBA00022475"/>
    </source>
</evidence>
<keyword evidence="5 7" id="KW-1133">Transmembrane helix</keyword>
<dbReference type="EMBL" id="SGWX01000001">
    <property type="protein sequence ID" value="RZS60725.1"/>
    <property type="molecule type" value="Genomic_DNA"/>
</dbReference>
<dbReference type="PANTHER" id="PTHR30151:SF41">
    <property type="entry name" value="ABC TRANSPORTER PERMEASE PROTEIN"/>
    <property type="match status" value="1"/>
</dbReference>
<dbReference type="PROSITE" id="PS50928">
    <property type="entry name" value="ABC_TM1"/>
    <property type="match status" value="1"/>
</dbReference>
<evidence type="ECO:0000256" key="7">
    <source>
        <dbReference type="SAM" id="Phobius"/>
    </source>
</evidence>
<comment type="subcellular location">
    <subcellularLocation>
        <location evidence="1">Cell membrane</location>
        <topology evidence="1">Multi-pass membrane protein</topology>
    </subcellularLocation>
</comment>
<keyword evidence="3" id="KW-1003">Cell membrane</keyword>
<dbReference type="SUPFAM" id="SSF161098">
    <property type="entry name" value="MetI-like"/>
    <property type="match status" value="1"/>
</dbReference>
<dbReference type="Gene3D" id="1.10.3720.10">
    <property type="entry name" value="MetI-like"/>
    <property type="match status" value="1"/>
</dbReference>
<evidence type="ECO:0000256" key="1">
    <source>
        <dbReference type="ARBA" id="ARBA00004651"/>
    </source>
</evidence>
<dbReference type="InterPro" id="IPR000515">
    <property type="entry name" value="MetI-like"/>
</dbReference>
<accession>A0A4Q7LZA7</accession>
<feature type="transmembrane region" description="Helical" evidence="7">
    <location>
        <begin position="159"/>
        <end position="180"/>
    </location>
</feature>
<evidence type="ECO:0000313" key="10">
    <source>
        <dbReference type="Proteomes" id="UP000293852"/>
    </source>
</evidence>
<dbReference type="RefSeq" id="WP_130412863.1">
    <property type="nucleotide sequence ID" value="NZ_SGWX01000001.1"/>
</dbReference>
<reference evidence="9 10" key="1">
    <citation type="submission" date="2019-02" db="EMBL/GenBank/DDBJ databases">
        <title>Sequencing the genomes of 1000 actinobacteria strains.</title>
        <authorList>
            <person name="Klenk H.-P."/>
        </authorList>
    </citation>
    <scope>NUCLEOTIDE SEQUENCE [LARGE SCALE GENOMIC DNA]</scope>
    <source>
        <strain evidence="9 10">DSM 16932</strain>
    </source>
</reference>
<keyword evidence="4 7" id="KW-0812">Transmembrane</keyword>
<protein>
    <recommendedName>
        <fullName evidence="8">ABC transmembrane type-1 domain-containing protein</fullName>
    </recommendedName>
</protein>
<organism evidence="9 10">
    <name type="scientific">Xylanimonas ulmi</name>
    <dbReference type="NCBI Taxonomy" id="228973"/>
    <lineage>
        <taxon>Bacteria</taxon>
        <taxon>Bacillati</taxon>
        <taxon>Actinomycetota</taxon>
        <taxon>Actinomycetes</taxon>
        <taxon>Micrococcales</taxon>
        <taxon>Promicromonosporaceae</taxon>
        <taxon>Xylanimonas</taxon>
    </lineage>
</organism>